<organism evidence="1 2">
    <name type="scientific">Siminovitchia fordii</name>
    <dbReference type="NCBI Taxonomy" id="254759"/>
    <lineage>
        <taxon>Bacteria</taxon>
        <taxon>Bacillati</taxon>
        <taxon>Bacillota</taxon>
        <taxon>Bacilli</taxon>
        <taxon>Bacillales</taxon>
        <taxon>Bacillaceae</taxon>
        <taxon>Siminovitchia</taxon>
    </lineage>
</organism>
<keyword evidence="2" id="KW-1185">Reference proteome</keyword>
<dbReference type="Proteomes" id="UP000680279">
    <property type="component" value="Unassembled WGS sequence"/>
</dbReference>
<gene>
    <name evidence="1" type="ORF">J1TS3_45200</name>
</gene>
<proteinExistence type="predicted"/>
<sequence>MLFRDTISYAGNVILTIYHKGFNEKMGHHNLTKTEKIGRFNLTFKEEVVDDNFIENINGWNYKLEGFLDSKDIRNPYREAACTHMVQYVYLNKPKRLFNYDGDRYQLNISDKLFKSITLFTKKYTGLNLQRQAMCFGNVFVYECYQRNYHAENDKGIVIDNVSKDTKIIVNFKYDNIVVYTKMITVEDDKRKTEVLSDCEWNSFDIQIYANNKLTYFDQNISIMSNMILNSSITGQSRRISLNKLGEDVYIERKGRVSTNIIGKKPNEIKRIITESNNSIQARLDEKNDENFVFISPNELEKSKDYIIGILRLECDEIWIFDPYFSDRNGKTISLDWLKILAYCNANKKNIAFWNNESKDPVTVKEFERALLADRVIKDAIGSKKKLGIHLYQINTYIHDRFIFSIDKNQTVTGITIGTSLNSLDSNYYCINKLSSVSARNVFNELKQLMDDSNIKEKISI</sequence>
<evidence type="ECO:0000313" key="2">
    <source>
        <dbReference type="Proteomes" id="UP000680279"/>
    </source>
</evidence>
<reference evidence="1 2" key="1">
    <citation type="submission" date="2021-03" db="EMBL/GenBank/DDBJ databases">
        <title>Antimicrobial resistance genes in bacteria isolated from Japanese honey, and their potential for conferring macrolide and lincosamide resistance in the American foulbrood pathogen Paenibacillus larvae.</title>
        <authorList>
            <person name="Okamoto M."/>
            <person name="Kumagai M."/>
            <person name="Kanamori H."/>
            <person name="Takamatsu D."/>
        </authorList>
    </citation>
    <scope>NUCLEOTIDE SEQUENCE [LARGE SCALE GENOMIC DNA]</scope>
    <source>
        <strain evidence="1 2">J1TS3</strain>
    </source>
</reference>
<comment type="caution">
    <text evidence="1">The sequence shown here is derived from an EMBL/GenBank/DDBJ whole genome shotgun (WGS) entry which is preliminary data.</text>
</comment>
<dbReference type="RefSeq" id="WP_212963989.1">
    <property type="nucleotide sequence ID" value="NZ_BOQT01000033.1"/>
</dbReference>
<accession>A0ABQ4KCD4</accession>
<protein>
    <submittedName>
        <fullName evidence="1">Uncharacterized protein</fullName>
    </submittedName>
</protein>
<name>A0ABQ4KCD4_9BACI</name>
<dbReference type="EMBL" id="BOQT01000033">
    <property type="protein sequence ID" value="GIN23386.1"/>
    <property type="molecule type" value="Genomic_DNA"/>
</dbReference>
<evidence type="ECO:0000313" key="1">
    <source>
        <dbReference type="EMBL" id="GIN23386.1"/>
    </source>
</evidence>